<dbReference type="Gene3D" id="1.20.120.450">
    <property type="entry name" value="dinb family like domain"/>
    <property type="match status" value="1"/>
</dbReference>
<dbReference type="EMBL" id="JACCFK010000002">
    <property type="protein sequence ID" value="NYI92730.1"/>
    <property type="molecule type" value="Genomic_DNA"/>
</dbReference>
<organism evidence="2 3">
    <name type="scientific">Amycolatopsis endophytica</name>
    <dbReference type="NCBI Taxonomy" id="860233"/>
    <lineage>
        <taxon>Bacteria</taxon>
        <taxon>Bacillati</taxon>
        <taxon>Actinomycetota</taxon>
        <taxon>Actinomycetes</taxon>
        <taxon>Pseudonocardiales</taxon>
        <taxon>Pseudonocardiaceae</taxon>
        <taxon>Amycolatopsis</taxon>
    </lineage>
</organism>
<evidence type="ECO:0000313" key="2">
    <source>
        <dbReference type="EMBL" id="NYI92730.1"/>
    </source>
</evidence>
<dbReference type="RefSeq" id="WP_179777031.1">
    <property type="nucleotide sequence ID" value="NZ_JACCFK010000002.1"/>
</dbReference>
<gene>
    <name evidence="2" type="ORF">HNR02_006105</name>
</gene>
<dbReference type="SUPFAM" id="SSF109854">
    <property type="entry name" value="DinB/YfiT-like putative metalloenzymes"/>
    <property type="match status" value="1"/>
</dbReference>
<name>A0A853BCI9_9PSEU</name>
<accession>A0A853BCI9</accession>
<feature type="domain" description="DinB-like" evidence="1">
    <location>
        <begin position="11"/>
        <end position="158"/>
    </location>
</feature>
<evidence type="ECO:0000313" key="3">
    <source>
        <dbReference type="Proteomes" id="UP000549616"/>
    </source>
</evidence>
<evidence type="ECO:0000259" key="1">
    <source>
        <dbReference type="Pfam" id="PF12867"/>
    </source>
</evidence>
<sequence length="168" mass="18426">MTVADLVIDGFDRVQEVVHEAVDGLTEDELTERLDPGANSIAWLVWHLTRVQDDHIADLAGTPQVWTDQGWHERFGLPFGPEATGYGHSAKDVAAVRASAKLLGGYADAVHDQVVSWLGSLREDRLDQVVDEAWDPPVTLGVRLVSVLSDDLQHAGQAAFVRGVLERR</sequence>
<dbReference type="InterPro" id="IPR024775">
    <property type="entry name" value="DinB-like"/>
</dbReference>
<dbReference type="NCBIfam" id="NF047843">
    <property type="entry name" value="MST_Rv0443"/>
    <property type="match status" value="1"/>
</dbReference>
<reference evidence="2 3" key="1">
    <citation type="submission" date="2020-07" db="EMBL/GenBank/DDBJ databases">
        <title>Sequencing the genomes of 1000 actinobacteria strains.</title>
        <authorList>
            <person name="Klenk H.-P."/>
        </authorList>
    </citation>
    <scope>NUCLEOTIDE SEQUENCE [LARGE SCALE GENOMIC DNA]</scope>
    <source>
        <strain evidence="2 3">DSM 104006</strain>
    </source>
</reference>
<protein>
    <submittedName>
        <fullName evidence="2">Putative damage-inducible protein DinB</fullName>
    </submittedName>
</protein>
<keyword evidence="3" id="KW-1185">Reference proteome</keyword>
<dbReference type="InterPro" id="IPR034660">
    <property type="entry name" value="DinB/YfiT-like"/>
</dbReference>
<dbReference type="Proteomes" id="UP000549616">
    <property type="component" value="Unassembled WGS sequence"/>
</dbReference>
<dbReference type="AlphaFoldDB" id="A0A853BCI9"/>
<dbReference type="Pfam" id="PF12867">
    <property type="entry name" value="DinB_2"/>
    <property type="match status" value="1"/>
</dbReference>
<proteinExistence type="predicted"/>
<comment type="caution">
    <text evidence="2">The sequence shown here is derived from an EMBL/GenBank/DDBJ whole genome shotgun (WGS) entry which is preliminary data.</text>
</comment>